<dbReference type="Proteomes" id="UP000002035">
    <property type="component" value="Unassembled WGS sequence"/>
</dbReference>
<keyword evidence="3" id="KW-0418">Kinase</keyword>
<dbReference type="InterPro" id="IPR011009">
    <property type="entry name" value="Kinase-like_dom_sf"/>
</dbReference>
<feature type="domain" description="Protein kinase" evidence="5">
    <location>
        <begin position="1"/>
        <end position="287"/>
    </location>
</feature>
<dbReference type="eggNOG" id="ENOG502SHNN">
    <property type="taxonomic scope" value="Eukaryota"/>
</dbReference>
<dbReference type="SMART" id="SM00220">
    <property type="entry name" value="S_TKc"/>
    <property type="match status" value="1"/>
</dbReference>
<name>C5FZP7_ARTOC</name>
<dbReference type="AlphaFoldDB" id="C5FZP7"/>
<dbReference type="OMA" id="RNIMFVE"/>
<dbReference type="PANTHER" id="PTHR11042">
    <property type="entry name" value="EUKARYOTIC TRANSLATION INITIATION FACTOR 2-ALPHA KINASE EIF2-ALPHA KINASE -RELATED"/>
    <property type="match status" value="1"/>
</dbReference>
<dbReference type="HOGENOM" id="CLU_000288_31_1_1"/>
<reference evidence="7" key="1">
    <citation type="journal article" date="2012" name="MBio">
        <title>Comparative genome analysis of Trichophyton rubrum and related dermatophytes reveals candidate genes involved in infection.</title>
        <authorList>
            <person name="Martinez D.A."/>
            <person name="Oliver B.G."/>
            <person name="Graeser Y."/>
            <person name="Goldberg J.M."/>
            <person name="Li W."/>
            <person name="Martinez-Rossi N.M."/>
            <person name="Monod M."/>
            <person name="Shelest E."/>
            <person name="Barton R.C."/>
            <person name="Birch E."/>
            <person name="Brakhage A.A."/>
            <person name="Chen Z."/>
            <person name="Gurr S.J."/>
            <person name="Heiman D."/>
            <person name="Heitman J."/>
            <person name="Kosti I."/>
            <person name="Rossi A."/>
            <person name="Saif S."/>
            <person name="Samalova M."/>
            <person name="Saunders C.W."/>
            <person name="Shea T."/>
            <person name="Summerbell R.C."/>
            <person name="Xu J."/>
            <person name="Young S."/>
            <person name="Zeng Q."/>
            <person name="Birren B.W."/>
            <person name="Cuomo C.A."/>
            <person name="White T.C."/>
        </authorList>
    </citation>
    <scope>NUCLEOTIDE SEQUENCE [LARGE SCALE GENOMIC DNA]</scope>
    <source>
        <strain evidence="7">ATCC MYA-4605 / CBS 113480</strain>
    </source>
</reference>
<dbReference type="Pfam" id="PF00069">
    <property type="entry name" value="Pkinase"/>
    <property type="match status" value="1"/>
</dbReference>
<dbReference type="EMBL" id="DS995708">
    <property type="protein sequence ID" value="EEQ35350.1"/>
    <property type="molecule type" value="Genomic_DNA"/>
</dbReference>
<organism evidence="6 7">
    <name type="scientific">Arthroderma otae (strain ATCC MYA-4605 / CBS 113480)</name>
    <name type="common">Microsporum canis</name>
    <dbReference type="NCBI Taxonomy" id="554155"/>
    <lineage>
        <taxon>Eukaryota</taxon>
        <taxon>Fungi</taxon>
        <taxon>Dikarya</taxon>
        <taxon>Ascomycota</taxon>
        <taxon>Pezizomycotina</taxon>
        <taxon>Eurotiomycetes</taxon>
        <taxon>Eurotiomycetidae</taxon>
        <taxon>Onygenales</taxon>
        <taxon>Arthrodermataceae</taxon>
        <taxon>Microsporum</taxon>
    </lineage>
</organism>
<dbReference type="InterPro" id="IPR000719">
    <property type="entry name" value="Prot_kinase_dom"/>
</dbReference>
<dbReference type="VEuPathDB" id="FungiDB:MCYG_08169"/>
<keyword evidence="1" id="KW-0808">Transferase</keyword>
<evidence type="ECO:0000313" key="7">
    <source>
        <dbReference type="Proteomes" id="UP000002035"/>
    </source>
</evidence>
<dbReference type="GO" id="GO:0005737">
    <property type="term" value="C:cytoplasm"/>
    <property type="evidence" value="ECO:0007669"/>
    <property type="project" value="TreeGrafter"/>
</dbReference>
<dbReference type="PANTHER" id="PTHR11042:SF190">
    <property type="entry name" value="MITOSIS INHIBITOR PROTEIN KINASE MIK1"/>
    <property type="match status" value="1"/>
</dbReference>
<dbReference type="GeneID" id="9227326"/>
<evidence type="ECO:0000256" key="3">
    <source>
        <dbReference type="ARBA" id="ARBA00022777"/>
    </source>
</evidence>
<evidence type="ECO:0000256" key="2">
    <source>
        <dbReference type="ARBA" id="ARBA00022741"/>
    </source>
</evidence>
<dbReference type="OrthoDB" id="4173877at2759"/>
<gene>
    <name evidence="6" type="ORF">MCYG_08169</name>
</gene>
<accession>C5FZP7</accession>
<keyword evidence="4" id="KW-0067">ATP-binding</keyword>
<dbReference type="RefSeq" id="XP_002843086.1">
    <property type="nucleotide sequence ID" value="XM_002843040.1"/>
</dbReference>
<dbReference type="PROSITE" id="PS50011">
    <property type="entry name" value="PROTEIN_KINASE_DOM"/>
    <property type="match status" value="1"/>
</dbReference>
<dbReference type="GO" id="GO:0005634">
    <property type="term" value="C:nucleus"/>
    <property type="evidence" value="ECO:0007669"/>
    <property type="project" value="TreeGrafter"/>
</dbReference>
<evidence type="ECO:0000259" key="5">
    <source>
        <dbReference type="PROSITE" id="PS50011"/>
    </source>
</evidence>
<dbReference type="Gene3D" id="1.10.510.10">
    <property type="entry name" value="Transferase(Phosphotransferase) domain 1"/>
    <property type="match status" value="1"/>
</dbReference>
<evidence type="ECO:0000256" key="4">
    <source>
        <dbReference type="ARBA" id="ARBA00022840"/>
    </source>
</evidence>
<dbReference type="STRING" id="554155.C5FZP7"/>
<sequence length="325" mass="36445">MAVNRNGLNFSYETFCDYLPRITGGSESPTNADNVNPLIRRILTSYPKSTIYGVGGHSALLSITDDIGIKISYRPAGKHIHHEQTIFMLLESVPCPFIAHSLFCAPDLIFMELYKNGTLHERLNLNRKPRPILQWMQQLSEAVACLESLGYAHGDINPRNIMFVEGDNLRLVDFDHALRFGENIEVGDYPYVRPRNAEEAKSDSGGTFGIASADTEQFALGSIFWYMVQGTELWAGIYGLDLVDKLTDRVCPEMDLKDPINQIMSDCWKGKFISIAALAARIRQLTLEKELEQKKKVCEGYYTLICNTASDSNARTPETANSGNY</sequence>
<proteinExistence type="predicted"/>
<protein>
    <recommendedName>
        <fullName evidence="5">Protein kinase domain-containing protein</fullName>
    </recommendedName>
</protein>
<dbReference type="InterPro" id="IPR050339">
    <property type="entry name" value="CC_SR_Kinase"/>
</dbReference>
<dbReference type="SUPFAM" id="SSF56112">
    <property type="entry name" value="Protein kinase-like (PK-like)"/>
    <property type="match status" value="1"/>
</dbReference>
<dbReference type="GO" id="GO:0004672">
    <property type="term" value="F:protein kinase activity"/>
    <property type="evidence" value="ECO:0007669"/>
    <property type="project" value="InterPro"/>
</dbReference>
<evidence type="ECO:0000313" key="6">
    <source>
        <dbReference type="EMBL" id="EEQ35350.1"/>
    </source>
</evidence>
<evidence type="ECO:0000256" key="1">
    <source>
        <dbReference type="ARBA" id="ARBA00022679"/>
    </source>
</evidence>
<keyword evidence="2" id="KW-0547">Nucleotide-binding</keyword>
<keyword evidence="7" id="KW-1185">Reference proteome</keyword>
<dbReference type="GO" id="GO:0005524">
    <property type="term" value="F:ATP binding"/>
    <property type="evidence" value="ECO:0007669"/>
    <property type="project" value="UniProtKB-KW"/>
</dbReference>